<name>F5RD72_METUF</name>
<dbReference type="AlphaFoldDB" id="F5RD72"/>
<feature type="domain" description="CusB-like beta-barrel" evidence="3">
    <location>
        <begin position="226"/>
        <end position="275"/>
    </location>
</feature>
<dbReference type="Gene3D" id="1.10.287.470">
    <property type="entry name" value="Helix hairpin bin"/>
    <property type="match status" value="1"/>
</dbReference>
<evidence type="ECO:0000259" key="4">
    <source>
        <dbReference type="Pfam" id="PF25973"/>
    </source>
</evidence>
<dbReference type="Pfam" id="PF25973">
    <property type="entry name" value="BSH_CzcB"/>
    <property type="match status" value="1"/>
</dbReference>
<keyword evidence="6" id="KW-1185">Reference proteome</keyword>
<evidence type="ECO:0000256" key="1">
    <source>
        <dbReference type="ARBA" id="ARBA00022448"/>
    </source>
</evidence>
<dbReference type="EMBL" id="AFHG01000050">
    <property type="protein sequence ID" value="EGK71543.1"/>
    <property type="molecule type" value="Genomic_DNA"/>
</dbReference>
<evidence type="ECO:0000313" key="5">
    <source>
        <dbReference type="EMBL" id="EGK71543.1"/>
    </source>
</evidence>
<evidence type="ECO:0000256" key="2">
    <source>
        <dbReference type="SAM" id="SignalP"/>
    </source>
</evidence>
<evidence type="ECO:0000313" key="6">
    <source>
        <dbReference type="Proteomes" id="UP000005019"/>
    </source>
</evidence>
<dbReference type="SUPFAM" id="SSF111369">
    <property type="entry name" value="HlyD-like secretion proteins"/>
    <property type="match status" value="1"/>
</dbReference>
<comment type="caution">
    <text evidence="5">The sequence shown here is derived from an EMBL/GenBank/DDBJ whole genome shotgun (WGS) entry which is preliminary data.</text>
</comment>
<keyword evidence="2" id="KW-0732">Signal</keyword>
<dbReference type="PANTHER" id="PTHR30097">
    <property type="entry name" value="CATION EFFLUX SYSTEM PROTEIN CUSB"/>
    <property type="match status" value="1"/>
</dbReference>
<dbReference type="OrthoDB" id="8561307at2"/>
<dbReference type="eggNOG" id="COG0845">
    <property type="taxonomic scope" value="Bacteria"/>
</dbReference>
<proteinExistence type="predicted"/>
<evidence type="ECO:0000259" key="3">
    <source>
        <dbReference type="Pfam" id="PF25954"/>
    </source>
</evidence>
<keyword evidence="1" id="KW-0813">Transport</keyword>
<feature type="domain" description="CzcB-like barrel-sandwich hybrid" evidence="4">
    <location>
        <begin position="64"/>
        <end position="204"/>
    </location>
</feature>
<organism evidence="5 6">
    <name type="scientific">Methyloversatilis universalis (strain ATCC BAA-1314 / DSM 25237 / JCM 13912 / CCUG 52030 / FAM5)</name>
    <dbReference type="NCBI Taxonomy" id="1000565"/>
    <lineage>
        <taxon>Bacteria</taxon>
        <taxon>Pseudomonadati</taxon>
        <taxon>Pseudomonadota</taxon>
        <taxon>Betaproteobacteria</taxon>
        <taxon>Nitrosomonadales</taxon>
        <taxon>Sterolibacteriaceae</taxon>
        <taxon>Methyloversatilis</taxon>
    </lineage>
</organism>
<dbReference type="Proteomes" id="UP000005019">
    <property type="component" value="Unassembled WGS sequence"/>
</dbReference>
<dbReference type="InterPro" id="IPR058792">
    <property type="entry name" value="Beta-barrel_RND_2"/>
</dbReference>
<dbReference type="InterPro" id="IPR051909">
    <property type="entry name" value="MFP_Cation_Efflux"/>
</dbReference>
<dbReference type="Pfam" id="PF25954">
    <property type="entry name" value="Beta-barrel_RND_2"/>
    <property type="match status" value="1"/>
</dbReference>
<dbReference type="STRING" id="1000565.METUNv1_02232"/>
<dbReference type="RefSeq" id="WP_008061671.1">
    <property type="nucleotide sequence ID" value="NZ_AFHG01000050.1"/>
</dbReference>
<dbReference type="PANTHER" id="PTHR30097:SF4">
    <property type="entry name" value="SLR6042 PROTEIN"/>
    <property type="match status" value="1"/>
</dbReference>
<dbReference type="GO" id="GO:0060003">
    <property type="term" value="P:copper ion export"/>
    <property type="evidence" value="ECO:0007669"/>
    <property type="project" value="TreeGrafter"/>
</dbReference>
<feature type="signal peptide" evidence="2">
    <location>
        <begin position="1"/>
        <end position="20"/>
    </location>
</feature>
<accession>F5RD72</accession>
<feature type="chain" id="PRO_5003325839" evidence="2">
    <location>
        <begin position="21"/>
        <end position="353"/>
    </location>
</feature>
<protein>
    <submittedName>
        <fullName evidence="5">Efflux transporter</fullName>
    </submittedName>
</protein>
<dbReference type="GO" id="GO:0015679">
    <property type="term" value="P:plasma membrane copper ion transport"/>
    <property type="evidence" value="ECO:0007669"/>
    <property type="project" value="TreeGrafter"/>
</dbReference>
<dbReference type="InterPro" id="IPR058647">
    <property type="entry name" value="BSH_CzcB-like"/>
</dbReference>
<gene>
    <name evidence="5" type="ORF">METUNv1_02232</name>
</gene>
<sequence>MKLRTAVLSILLSAALPLQAADITLDATQIQRLGIRDAQLQAAKDARAAAWSARVVASPDAEWVVTAPSGGVVVRVPVVEGQQVAAGTVLAELRSAELPEMGAALTQAKAAADLARTHRDRDRALHAEGLIAERRLRESEAAALQAEAALGAAQSRLRLLGVSASDASAGRVQVRAQAAATVLERMALPGQRLNEADPLLRLADARKLMLELNLPVLHAETVREGDLLALDGMDAKARVTQIGWGASDATQTVRIRAELPAGKAGLRPGQWVKARRSVPAGNAWTIPASALSHHSGRNWVFARTASGYRAVEVTVLAQDATAATVSGALDATAPVAVGGVAALKAVWLGHGGE</sequence>
<dbReference type="GO" id="GO:0046914">
    <property type="term" value="F:transition metal ion binding"/>
    <property type="evidence" value="ECO:0007669"/>
    <property type="project" value="TreeGrafter"/>
</dbReference>
<dbReference type="Gene3D" id="2.40.30.170">
    <property type="match status" value="1"/>
</dbReference>
<reference evidence="5 6" key="1">
    <citation type="journal article" date="2011" name="J. Bacteriol.">
        <title>Genome sequence of Methyloversatilis universalis FAM5T, a methylotrophic representative of the order Rhodocyclales.</title>
        <authorList>
            <person name="Kittichotirat W."/>
            <person name="Good N.M."/>
            <person name="Hall R."/>
            <person name="Bringel F."/>
            <person name="Lajus A."/>
            <person name="Medigue C."/>
            <person name="Smalley N.E."/>
            <person name="Beck D."/>
            <person name="Bumgarner R."/>
            <person name="Vuilleumier S."/>
            <person name="Kalyuzhnaya M.G."/>
        </authorList>
    </citation>
    <scope>NUCLEOTIDE SEQUENCE [LARGE SCALE GENOMIC DNA]</scope>
    <source>
        <strain evidence="6">ATCC BAA-1314 / JCM 13912 / FAM5</strain>
    </source>
</reference>
<dbReference type="Gene3D" id="2.40.50.100">
    <property type="match status" value="1"/>
</dbReference>
<dbReference type="GO" id="GO:0030288">
    <property type="term" value="C:outer membrane-bounded periplasmic space"/>
    <property type="evidence" value="ECO:0007669"/>
    <property type="project" value="TreeGrafter"/>
</dbReference>